<name>A0A0F9CWP4_9ZZZZ</name>
<proteinExistence type="predicted"/>
<protein>
    <submittedName>
        <fullName evidence="1">Uncharacterized protein</fullName>
    </submittedName>
</protein>
<feature type="non-terminal residue" evidence="1">
    <location>
        <position position="1"/>
    </location>
</feature>
<comment type="caution">
    <text evidence="1">The sequence shown here is derived from an EMBL/GenBank/DDBJ whole genome shotgun (WGS) entry which is preliminary data.</text>
</comment>
<dbReference type="AlphaFoldDB" id="A0A0F9CWP4"/>
<organism evidence="1">
    <name type="scientific">marine sediment metagenome</name>
    <dbReference type="NCBI Taxonomy" id="412755"/>
    <lineage>
        <taxon>unclassified sequences</taxon>
        <taxon>metagenomes</taxon>
        <taxon>ecological metagenomes</taxon>
    </lineage>
</organism>
<reference evidence="1" key="1">
    <citation type="journal article" date="2015" name="Nature">
        <title>Complex archaea that bridge the gap between prokaryotes and eukaryotes.</title>
        <authorList>
            <person name="Spang A."/>
            <person name="Saw J.H."/>
            <person name="Jorgensen S.L."/>
            <person name="Zaremba-Niedzwiedzka K."/>
            <person name="Martijn J."/>
            <person name="Lind A.E."/>
            <person name="van Eijk R."/>
            <person name="Schleper C."/>
            <person name="Guy L."/>
            <person name="Ettema T.J."/>
        </authorList>
    </citation>
    <scope>NUCLEOTIDE SEQUENCE</scope>
</reference>
<accession>A0A0F9CWP4</accession>
<sequence length="51" mass="5877">DRGTLIYEGDCEEAWKAALGWALSEMHKIDETTGEEEYWMGKPLEKELSDD</sequence>
<evidence type="ECO:0000313" key="1">
    <source>
        <dbReference type="EMBL" id="KKL04268.1"/>
    </source>
</evidence>
<gene>
    <name evidence="1" type="ORF">LCGC14_2617810</name>
</gene>
<dbReference type="EMBL" id="LAZR01044596">
    <property type="protein sequence ID" value="KKL04268.1"/>
    <property type="molecule type" value="Genomic_DNA"/>
</dbReference>